<protein>
    <recommendedName>
        <fullName evidence="3">NAD(+) synthase (glutamine-hydrolyzing)</fullName>
        <ecNumber evidence="3">6.3.5.1</ecNumber>
    </recommendedName>
    <alternativeName>
        <fullName evidence="11">NAD(+) synthase [glutamine-hydrolyzing]</fullName>
    </alternativeName>
</protein>
<keyword evidence="10" id="KW-0520">NAD</keyword>
<dbReference type="InterPro" id="IPR014729">
    <property type="entry name" value="Rossmann-like_a/b/a_fold"/>
</dbReference>
<sequence length="850" mass="94947">MFLANDGNYRETRWFTAWTKTRQFVNFTLPQIITDIIGQDECPFGDSVIETKDTTIGSEICEELWTSQSPHISMSLDGVEIFTNGSGSHHEFGKLHVRVDLMRNATAKCGGVYMYANQHGCDGERVYYDGCALIVVNGDVIAQGRQFFIEDVEVITATVDLTRVRAYRAIASRGVQASAGGVYPRVKIETRILKENLDCKETEAIGKVFYHTPSEEIRFGPACWLWDYLRRSKTNGYFLPLSGGIDSCSTALIVYSMCKIVCETIAADSLGSSQVLKDVQHIVGNSSYIPANAKELCSHILHTSYMGTSNSSNETRNRATRLAKDIGSYHVNLNMDSVVSAVLGVFQTVTGKTPQFKMNGGTVAENLALQNIQARSRMVLSYLFAQLLPWCRSKQGALLVLGSANVDETLRGYFTKYDCASADVNPIGGISKKDLKGFVQHCVNAFDLPILEEFLHATPTAELEPILADYVQSDEVDMGMSYDDLSVYGKLRKISKCGPYQMFTTLVGQWSSMLSPSAVAEKVKKFFRYYAINRHKTTILPPSYHMSPYSPDDNRFDLRPILYNASWSWQFEHMDIAVKKMEEVVNQSQRTKHTAILFQHSSVKCYCDNNDGSQKIRATDDIRAGSVLLIEHVVFGNAKFIRRVLKVDSAFSVQLHPRSAISESEHRGDFSDIDAKIEANAFFGADGTLRLGPAATRFNHSCTPNCIVRYAYEHSPFAFRDGERRDGFATIYSVSDIKPGDEICYQYNIHAHDMFACSCSASDPADRAKTLLHNERIVGPPIVERNRTFLEHTIADYLNTREATCAYCSSSPVKNLCKGCEAVSFCNTKCLQADWSAHKIVCKRDFLALP</sequence>
<dbReference type="Pfam" id="PF00856">
    <property type="entry name" value="SET"/>
    <property type="match status" value="1"/>
</dbReference>
<dbReference type="AlphaFoldDB" id="A0AAD5XH91"/>
<dbReference type="InterPro" id="IPR046341">
    <property type="entry name" value="SET_dom_sf"/>
</dbReference>
<comment type="caution">
    <text evidence="16">The sequence shown here is derived from an EMBL/GenBank/DDBJ whole genome shotgun (WGS) entry which is preliminary data.</text>
</comment>
<evidence type="ECO:0000256" key="4">
    <source>
        <dbReference type="ARBA" id="ARBA00022598"/>
    </source>
</evidence>
<dbReference type="GO" id="GO:0005524">
    <property type="term" value="F:ATP binding"/>
    <property type="evidence" value="ECO:0007669"/>
    <property type="project" value="UniProtKB-KW"/>
</dbReference>
<evidence type="ECO:0000256" key="12">
    <source>
        <dbReference type="PROSITE-ProRule" id="PRU00134"/>
    </source>
</evidence>
<dbReference type="InterPro" id="IPR002893">
    <property type="entry name" value="Znf_MYND"/>
</dbReference>
<evidence type="ECO:0000256" key="7">
    <source>
        <dbReference type="ARBA" id="ARBA00022771"/>
    </source>
</evidence>
<evidence type="ECO:0000259" key="13">
    <source>
        <dbReference type="PROSITE" id="PS50263"/>
    </source>
</evidence>
<keyword evidence="5" id="KW-0479">Metal-binding</keyword>
<dbReference type="GO" id="GO:0008270">
    <property type="term" value="F:zinc ion binding"/>
    <property type="evidence" value="ECO:0007669"/>
    <property type="project" value="UniProtKB-KW"/>
</dbReference>
<evidence type="ECO:0000313" key="16">
    <source>
        <dbReference type="EMBL" id="KAJ3136153.1"/>
    </source>
</evidence>
<comment type="pathway">
    <text evidence="1">Cofactor biosynthesis; NAD(+) biosynthesis; NAD(+) from deamido-NAD(+) (L-Gln route): step 1/1.</text>
</comment>
<dbReference type="PROSITE" id="PS50865">
    <property type="entry name" value="ZF_MYND_2"/>
    <property type="match status" value="1"/>
</dbReference>
<dbReference type="GO" id="GO:0003952">
    <property type="term" value="F:NAD+ synthase (glutamine-hydrolyzing) activity"/>
    <property type="evidence" value="ECO:0007669"/>
    <property type="project" value="UniProtKB-EC"/>
</dbReference>
<evidence type="ECO:0000256" key="6">
    <source>
        <dbReference type="ARBA" id="ARBA00022741"/>
    </source>
</evidence>
<dbReference type="Proteomes" id="UP001211907">
    <property type="component" value="Unassembled WGS sequence"/>
</dbReference>
<dbReference type="Pfam" id="PF01753">
    <property type="entry name" value="zf-MYND"/>
    <property type="match status" value="1"/>
</dbReference>
<dbReference type="Gene3D" id="3.60.110.10">
    <property type="entry name" value="Carbon-nitrogen hydrolase"/>
    <property type="match status" value="1"/>
</dbReference>
<dbReference type="SUPFAM" id="SSF52402">
    <property type="entry name" value="Adenine nucleotide alpha hydrolases-like"/>
    <property type="match status" value="1"/>
</dbReference>
<dbReference type="PANTHER" id="PTHR23090">
    <property type="entry name" value="NH 3 /GLUTAMINE-DEPENDENT NAD + SYNTHETASE"/>
    <property type="match status" value="1"/>
</dbReference>
<dbReference type="CDD" id="cd00553">
    <property type="entry name" value="NAD_synthase"/>
    <property type="match status" value="1"/>
</dbReference>
<dbReference type="GO" id="GO:0005737">
    <property type="term" value="C:cytoplasm"/>
    <property type="evidence" value="ECO:0007669"/>
    <property type="project" value="InterPro"/>
</dbReference>
<evidence type="ECO:0000256" key="2">
    <source>
        <dbReference type="ARBA" id="ARBA00007145"/>
    </source>
</evidence>
<dbReference type="PROSITE" id="PS50280">
    <property type="entry name" value="SET"/>
    <property type="match status" value="1"/>
</dbReference>
<dbReference type="Gene3D" id="2.170.270.10">
    <property type="entry name" value="SET domain"/>
    <property type="match status" value="1"/>
</dbReference>
<dbReference type="Pfam" id="PF00795">
    <property type="entry name" value="CN_hydrolase"/>
    <property type="match status" value="1"/>
</dbReference>
<gene>
    <name evidence="16" type="primary">QNS1</name>
    <name evidence="16" type="ORF">HK100_002028</name>
</gene>
<dbReference type="InterPro" id="IPR003694">
    <property type="entry name" value="NAD_synthase"/>
</dbReference>
<name>A0AAD5XH91_9FUNG</name>
<evidence type="ECO:0000256" key="1">
    <source>
        <dbReference type="ARBA" id="ARBA00005188"/>
    </source>
</evidence>
<feature type="domain" description="SET" evidence="14">
    <location>
        <begin position="601"/>
        <end position="748"/>
    </location>
</feature>
<keyword evidence="8" id="KW-0862">Zinc</keyword>
<evidence type="ECO:0000256" key="3">
    <source>
        <dbReference type="ARBA" id="ARBA00012743"/>
    </source>
</evidence>
<dbReference type="EMBL" id="JADGJH010000146">
    <property type="protein sequence ID" value="KAJ3136153.1"/>
    <property type="molecule type" value="Genomic_DNA"/>
</dbReference>
<dbReference type="PROSITE" id="PS01360">
    <property type="entry name" value="ZF_MYND_1"/>
    <property type="match status" value="1"/>
</dbReference>
<dbReference type="NCBIfam" id="TIGR00552">
    <property type="entry name" value="nadE"/>
    <property type="match status" value="1"/>
</dbReference>
<dbReference type="GO" id="GO:0004359">
    <property type="term" value="F:glutaminase activity"/>
    <property type="evidence" value="ECO:0007669"/>
    <property type="project" value="InterPro"/>
</dbReference>
<evidence type="ECO:0000256" key="11">
    <source>
        <dbReference type="ARBA" id="ARBA00030681"/>
    </source>
</evidence>
<evidence type="ECO:0000256" key="9">
    <source>
        <dbReference type="ARBA" id="ARBA00022840"/>
    </source>
</evidence>
<proteinExistence type="inferred from homology"/>
<dbReference type="InterPro" id="IPR003010">
    <property type="entry name" value="C-N_Hydrolase"/>
</dbReference>
<keyword evidence="17" id="KW-1185">Reference proteome</keyword>
<feature type="domain" description="MYND-type" evidence="15">
    <location>
        <begin position="805"/>
        <end position="842"/>
    </location>
</feature>
<evidence type="ECO:0000313" key="17">
    <source>
        <dbReference type="Proteomes" id="UP001211907"/>
    </source>
</evidence>
<dbReference type="SUPFAM" id="SSF56317">
    <property type="entry name" value="Carbon-nitrogen hydrolase"/>
    <property type="match status" value="1"/>
</dbReference>
<feature type="domain" description="CN hydrolase" evidence="13">
    <location>
        <begin position="1"/>
        <end position="161"/>
    </location>
</feature>
<dbReference type="Pfam" id="PF02540">
    <property type="entry name" value="NAD_synthase"/>
    <property type="match status" value="1"/>
</dbReference>
<dbReference type="SUPFAM" id="SSF82199">
    <property type="entry name" value="SET domain"/>
    <property type="match status" value="1"/>
</dbReference>
<keyword evidence="6" id="KW-0547">Nucleotide-binding</keyword>
<evidence type="ECO:0000256" key="10">
    <source>
        <dbReference type="ARBA" id="ARBA00023027"/>
    </source>
</evidence>
<accession>A0AAD5XH91</accession>
<reference evidence="16" key="1">
    <citation type="submission" date="2020-05" db="EMBL/GenBank/DDBJ databases">
        <title>Phylogenomic resolution of chytrid fungi.</title>
        <authorList>
            <person name="Stajich J.E."/>
            <person name="Amses K."/>
            <person name="Simmons R."/>
            <person name="Seto K."/>
            <person name="Myers J."/>
            <person name="Bonds A."/>
            <person name="Quandt C.A."/>
            <person name="Barry K."/>
            <person name="Liu P."/>
            <person name="Grigoriev I."/>
            <person name="Longcore J.E."/>
            <person name="James T.Y."/>
        </authorList>
    </citation>
    <scope>NUCLEOTIDE SEQUENCE</scope>
    <source>
        <strain evidence="16">JEL0513</strain>
    </source>
</reference>
<dbReference type="FunFam" id="3.40.50.620:FF:000036">
    <property type="entry name" value="Glutamine-dependent NAD(+) synthetase"/>
    <property type="match status" value="1"/>
</dbReference>
<evidence type="ECO:0000259" key="15">
    <source>
        <dbReference type="PROSITE" id="PS50865"/>
    </source>
</evidence>
<keyword evidence="9" id="KW-0067">ATP-binding</keyword>
<dbReference type="InterPro" id="IPR001214">
    <property type="entry name" value="SET_dom"/>
</dbReference>
<keyword evidence="4" id="KW-0436">Ligase</keyword>
<dbReference type="GO" id="GO:0009435">
    <property type="term" value="P:NAD+ biosynthetic process"/>
    <property type="evidence" value="ECO:0007669"/>
    <property type="project" value="InterPro"/>
</dbReference>
<dbReference type="CDD" id="cd07570">
    <property type="entry name" value="GAT_Gln-NAD-synth"/>
    <property type="match status" value="1"/>
</dbReference>
<dbReference type="InterPro" id="IPR022310">
    <property type="entry name" value="NAD/GMP_synthase"/>
</dbReference>
<dbReference type="Gene3D" id="3.40.50.620">
    <property type="entry name" value="HUPs"/>
    <property type="match status" value="1"/>
</dbReference>
<dbReference type="Gene3D" id="6.10.140.2220">
    <property type="match status" value="1"/>
</dbReference>
<evidence type="ECO:0000256" key="8">
    <source>
        <dbReference type="ARBA" id="ARBA00022833"/>
    </source>
</evidence>
<dbReference type="InterPro" id="IPR036526">
    <property type="entry name" value="C-N_Hydrolase_sf"/>
</dbReference>
<keyword evidence="7 12" id="KW-0863">Zinc-finger</keyword>
<dbReference type="SUPFAM" id="SSF144232">
    <property type="entry name" value="HIT/MYND zinc finger-like"/>
    <property type="match status" value="1"/>
</dbReference>
<evidence type="ECO:0000259" key="14">
    <source>
        <dbReference type="PROSITE" id="PS50280"/>
    </source>
</evidence>
<evidence type="ECO:0000256" key="5">
    <source>
        <dbReference type="ARBA" id="ARBA00022723"/>
    </source>
</evidence>
<organism evidence="16 17">
    <name type="scientific">Physocladia obscura</name>
    <dbReference type="NCBI Taxonomy" id="109957"/>
    <lineage>
        <taxon>Eukaryota</taxon>
        <taxon>Fungi</taxon>
        <taxon>Fungi incertae sedis</taxon>
        <taxon>Chytridiomycota</taxon>
        <taxon>Chytridiomycota incertae sedis</taxon>
        <taxon>Chytridiomycetes</taxon>
        <taxon>Chytridiales</taxon>
        <taxon>Chytriomycetaceae</taxon>
        <taxon>Physocladia</taxon>
    </lineage>
</organism>
<dbReference type="PANTHER" id="PTHR23090:SF9">
    <property type="entry name" value="GLUTAMINE-DEPENDENT NAD(+) SYNTHETASE"/>
    <property type="match status" value="1"/>
</dbReference>
<dbReference type="EC" id="6.3.5.1" evidence="3"/>
<comment type="similarity">
    <text evidence="2">In the C-terminal section; belongs to the NAD synthetase family.</text>
</comment>
<dbReference type="PROSITE" id="PS50263">
    <property type="entry name" value="CN_HYDROLASE"/>
    <property type="match status" value="1"/>
</dbReference>